<reference evidence="2" key="2">
    <citation type="journal article" date="2017" name="Nat. Plants">
        <title>The Aegilops tauschii genome reveals multiple impacts of transposons.</title>
        <authorList>
            <person name="Zhao G."/>
            <person name="Zou C."/>
            <person name="Li K."/>
            <person name="Wang K."/>
            <person name="Li T."/>
            <person name="Gao L."/>
            <person name="Zhang X."/>
            <person name="Wang H."/>
            <person name="Yang Z."/>
            <person name="Liu X."/>
            <person name="Jiang W."/>
            <person name="Mao L."/>
            <person name="Kong X."/>
            <person name="Jiao Y."/>
            <person name="Jia J."/>
        </authorList>
    </citation>
    <scope>NUCLEOTIDE SEQUENCE [LARGE SCALE GENOMIC DNA]</scope>
    <source>
        <strain evidence="2">cv. AL8/78</strain>
    </source>
</reference>
<proteinExistence type="predicted"/>
<organism evidence="1 2">
    <name type="scientific">Aegilops tauschii subsp. strangulata</name>
    <name type="common">Goatgrass</name>
    <dbReference type="NCBI Taxonomy" id="200361"/>
    <lineage>
        <taxon>Eukaryota</taxon>
        <taxon>Viridiplantae</taxon>
        <taxon>Streptophyta</taxon>
        <taxon>Embryophyta</taxon>
        <taxon>Tracheophyta</taxon>
        <taxon>Spermatophyta</taxon>
        <taxon>Magnoliopsida</taxon>
        <taxon>Liliopsida</taxon>
        <taxon>Poales</taxon>
        <taxon>Poaceae</taxon>
        <taxon>BOP clade</taxon>
        <taxon>Pooideae</taxon>
        <taxon>Triticodae</taxon>
        <taxon>Triticeae</taxon>
        <taxon>Triticinae</taxon>
        <taxon>Aegilops</taxon>
    </lineage>
</organism>
<reference evidence="1" key="5">
    <citation type="journal article" date="2021" name="G3 (Bethesda)">
        <title>Aegilops tauschii genome assembly Aet v5.0 features greater sequence contiguity and improved annotation.</title>
        <authorList>
            <person name="Wang L."/>
            <person name="Zhu T."/>
            <person name="Rodriguez J.C."/>
            <person name="Deal K.R."/>
            <person name="Dubcovsky J."/>
            <person name="McGuire P.E."/>
            <person name="Lux T."/>
            <person name="Spannagl M."/>
            <person name="Mayer K.F.X."/>
            <person name="Baldrich P."/>
            <person name="Meyers B.C."/>
            <person name="Huo N."/>
            <person name="Gu Y.Q."/>
            <person name="Zhou H."/>
            <person name="Devos K.M."/>
            <person name="Bennetzen J.L."/>
            <person name="Unver T."/>
            <person name="Budak H."/>
            <person name="Gulick P.J."/>
            <person name="Galiba G."/>
            <person name="Kalapos B."/>
            <person name="Nelson D.R."/>
            <person name="Li P."/>
            <person name="You F.M."/>
            <person name="Luo M.C."/>
            <person name="Dvorak J."/>
        </authorList>
    </citation>
    <scope>NUCLEOTIDE SEQUENCE [LARGE SCALE GENOMIC DNA]</scope>
    <source>
        <strain evidence="1">cv. AL8/78</strain>
    </source>
</reference>
<reference evidence="1" key="4">
    <citation type="submission" date="2019-03" db="UniProtKB">
        <authorList>
            <consortium name="EnsemblPlants"/>
        </authorList>
    </citation>
    <scope>IDENTIFICATION</scope>
</reference>
<keyword evidence="2" id="KW-1185">Reference proteome</keyword>
<sequence>RYARVATLKKTSVVGEGINPSQCSLRGHKLLLWFLKRHHSLQSSNMGTCSGCARYSWISFAEFGGKNLCIRLREIEYFVTLCCFKIQ</sequence>
<dbReference type="Proteomes" id="UP000015105">
    <property type="component" value="Chromosome 4D"/>
</dbReference>
<dbReference type="AlphaFoldDB" id="A0A453HF93"/>
<protein>
    <submittedName>
        <fullName evidence="1">Uncharacterized protein</fullName>
    </submittedName>
</protein>
<dbReference type="EnsemblPlants" id="AET4Gv20174300.18">
    <property type="protein sequence ID" value="AET4Gv20174300.18"/>
    <property type="gene ID" value="AET4Gv20174300"/>
</dbReference>
<evidence type="ECO:0000313" key="2">
    <source>
        <dbReference type="Proteomes" id="UP000015105"/>
    </source>
</evidence>
<accession>A0A453HF93</accession>
<name>A0A453HF93_AEGTS</name>
<dbReference type="Gramene" id="AET4Gv20174300.18">
    <property type="protein sequence ID" value="AET4Gv20174300.18"/>
    <property type="gene ID" value="AET4Gv20174300"/>
</dbReference>
<reference evidence="1" key="3">
    <citation type="journal article" date="2017" name="Nature">
        <title>Genome sequence of the progenitor of the wheat D genome Aegilops tauschii.</title>
        <authorList>
            <person name="Luo M.C."/>
            <person name="Gu Y.Q."/>
            <person name="Puiu D."/>
            <person name="Wang H."/>
            <person name="Twardziok S.O."/>
            <person name="Deal K.R."/>
            <person name="Huo N."/>
            <person name="Zhu T."/>
            <person name="Wang L."/>
            <person name="Wang Y."/>
            <person name="McGuire P.E."/>
            <person name="Liu S."/>
            <person name="Long H."/>
            <person name="Ramasamy R.K."/>
            <person name="Rodriguez J.C."/>
            <person name="Van S.L."/>
            <person name="Yuan L."/>
            <person name="Wang Z."/>
            <person name="Xia Z."/>
            <person name="Xiao L."/>
            <person name="Anderson O.D."/>
            <person name="Ouyang S."/>
            <person name="Liang Y."/>
            <person name="Zimin A.V."/>
            <person name="Pertea G."/>
            <person name="Qi P."/>
            <person name="Bennetzen J.L."/>
            <person name="Dai X."/>
            <person name="Dawson M.W."/>
            <person name="Muller H.G."/>
            <person name="Kugler K."/>
            <person name="Rivarola-Duarte L."/>
            <person name="Spannagl M."/>
            <person name="Mayer K.F.X."/>
            <person name="Lu F.H."/>
            <person name="Bevan M.W."/>
            <person name="Leroy P."/>
            <person name="Li P."/>
            <person name="You F.M."/>
            <person name="Sun Q."/>
            <person name="Liu Z."/>
            <person name="Lyons E."/>
            <person name="Wicker T."/>
            <person name="Salzberg S.L."/>
            <person name="Devos K.M."/>
            <person name="Dvorak J."/>
        </authorList>
    </citation>
    <scope>NUCLEOTIDE SEQUENCE [LARGE SCALE GENOMIC DNA]</scope>
    <source>
        <strain evidence="1">cv. AL8/78</strain>
    </source>
</reference>
<dbReference type="EnsemblPlants" id="AET4Gv20174300.14">
    <property type="protein sequence ID" value="AET4Gv20174300.14"/>
    <property type="gene ID" value="AET4Gv20174300"/>
</dbReference>
<evidence type="ECO:0000313" key="1">
    <source>
        <dbReference type="EnsemblPlants" id="AET4Gv20174300.18"/>
    </source>
</evidence>
<dbReference type="Gramene" id="AET4Gv20174300.14">
    <property type="protein sequence ID" value="AET4Gv20174300.14"/>
    <property type="gene ID" value="AET4Gv20174300"/>
</dbReference>
<reference evidence="2" key="1">
    <citation type="journal article" date="2014" name="Science">
        <title>Ancient hybridizations among the ancestral genomes of bread wheat.</title>
        <authorList>
            <consortium name="International Wheat Genome Sequencing Consortium,"/>
            <person name="Marcussen T."/>
            <person name="Sandve S.R."/>
            <person name="Heier L."/>
            <person name="Spannagl M."/>
            <person name="Pfeifer M."/>
            <person name="Jakobsen K.S."/>
            <person name="Wulff B.B."/>
            <person name="Steuernagel B."/>
            <person name="Mayer K.F."/>
            <person name="Olsen O.A."/>
        </authorList>
    </citation>
    <scope>NUCLEOTIDE SEQUENCE [LARGE SCALE GENOMIC DNA]</scope>
    <source>
        <strain evidence="2">cv. AL8/78</strain>
    </source>
</reference>